<dbReference type="Proteomes" id="UP000198131">
    <property type="component" value="Unassembled WGS sequence"/>
</dbReference>
<gene>
    <name evidence="1" type="ORF">SAMN06265337_1844</name>
</gene>
<sequence>MNTVVYDSPGFTLIQDSCQEWLLLEWRGLHDATTIEQCCGIVLENVRRTRYTKILDDASEILDGWRETIDWIEKNFFRRLAAEGVQYVALVNAMDWPARQCMGTLLRHIEQPRVDMFDFDEVAQARTWLQAASTVPAR</sequence>
<dbReference type="EMBL" id="FYEW01000001">
    <property type="protein sequence ID" value="SNC67125.1"/>
    <property type="molecule type" value="Genomic_DNA"/>
</dbReference>
<dbReference type="OrthoDB" id="893408at2"/>
<dbReference type="AlphaFoldDB" id="A0A212TMC3"/>
<protein>
    <recommendedName>
        <fullName evidence="3">SpoIIAA-like</fullName>
    </recommendedName>
</protein>
<evidence type="ECO:0000313" key="1">
    <source>
        <dbReference type="EMBL" id="SNC67125.1"/>
    </source>
</evidence>
<evidence type="ECO:0000313" key="2">
    <source>
        <dbReference type="Proteomes" id="UP000198131"/>
    </source>
</evidence>
<evidence type="ECO:0008006" key="3">
    <source>
        <dbReference type="Google" id="ProtNLM"/>
    </source>
</evidence>
<proteinExistence type="predicted"/>
<dbReference type="RefSeq" id="WP_088843091.1">
    <property type="nucleotide sequence ID" value="NZ_FYEW01000001.1"/>
</dbReference>
<name>A0A212TMC3_9BACT</name>
<dbReference type="InterPro" id="IPR021866">
    <property type="entry name" value="SpoIIAA-like"/>
</dbReference>
<reference evidence="2" key="1">
    <citation type="submission" date="2017-06" db="EMBL/GenBank/DDBJ databases">
        <authorList>
            <person name="Varghese N."/>
            <person name="Submissions S."/>
        </authorList>
    </citation>
    <scope>NUCLEOTIDE SEQUENCE [LARGE SCALE GENOMIC DNA]</scope>
    <source>
        <strain evidence="2">DSM 11116</strain>
    </source>
</reference>
<dbReference type="Pfam" id="PF11964">
    <property type="entry name" value="SpoIIAA-like"/>
    <property type="match status" value="1"/>
</dbReference>
<keyword evidence="2" id="KW-1185">Reference proteome</keyword>
<accession>A0A212TMC3</accession>
<organism evidence="1 2">
    <name type="scientific">Hymenobacter gelipurpurascens</name>
    <dbReference type="NCBI Taxonomy" id="89968"/>
    <lineage>
        <taxon>Bacteria</taxon>
        <taxon>Pseudomonadati</taxon>
        <taxon>Bacteroidota</taxon>
        <taxon>Cytophagia</taxon>
        <taxon>Cytophagales</taxon>
        <taxon>Hymenobacteraceae</taxon>
        <taxon>Hymenobacter</taxon>
    </lineage>
</organism>